<dbReference type="GO" id="GO:0006355">
    <property type="term" value="P:regulation of DNA-templated transcription"/>
    <property type="evidence" value="ECO:0000318"/>
    <property type="project" value="GO_Central"/>
</dbReference>
<dbReference type="CDD" id="cd00167">
    <property type="entry name" value="SANT"/>
    <property type="match status" value="2"/>
</dbReference>
<feature type="domain" description="HTH myb-type" evidence="3">
    <location>
        <begin position="20"/>
        <end position="80"/>
    </location>
</feature>
<dbReference type="Pfam" id="PF13921">
    <property type="entry name" value="Myb_DNA-bind_6"/>
    <property type="match status" value="1"/>
</dbReference>
<accession>A2FKD3</accession>
<feature type="compositionally biased region" description="Basic and acidic residues" evidence="1">
    <location>
        <begin position="159"/>
        <end position="172"/>
    </location>
</feature>
<dbReference type="InParanoid" id="A2FKD3"/>
<keyword evidence="4" id="KW-0238">DNA-binding</keyword>
<feature type="domain" description="HTH myb-type" evidence="3">
    <location>
        <begin position="84"/>
        <end position="131"/>
    </location>
</feature>
<evidence type="ECO:0000313" key="5">
    <source>
        <dbReference type="Proteomes" id="UP000001542"/>
    </source>
</evidence>
<dbReference type="Proteomes" id="UP000001542">
    <property type="component" value="Unassembled WGS sequence"/>
</dbReference>
<dbReference type="InterPro" id="IPR009057">
    <property type="entry name" value="Homeodomain-like_sf"/>
</dbReference>
<dbReference type="InterPro" id="IPR050560">
    <property type="entry name" value="MYB_TF"/>
</dbReference>
<dbReference type="STRING" id="5722.A2FKD3"/>
<dbReference type="PROSITE" id="PS51294">
    <property type="entry name" value="HTH_MYB"/>
    <property type="match status" value="2"/>
</dbReference>
<dbReference type="GO" id="GO:0000978">
    <property type="term" value="F:RNA polymerase II cis-regulatory region sequence-specific DNA binding"/>
    <property type="evidence" value="ECO:0000318"/>
    <property type="project" value="GO_Central"/>
</dbReference>
<dbReference type="KEGG" id="tva:4752373"/>
<dbReference type="PANTHER" id="PTHR45614">
    <property type="entry name" value="MYB PROTEIN-RELATED"/>
    <property type="match status" value="1"/>
</dbReference>
<dbReference type="VEuPathDB" id="TrichDB:TVAGG3_0776560"/>
<dbReference type="RefSeq" id="XP_001307563.1">
    <property type="nucleotide sequence ID" value="XM_001307562.1"/>
</dbReference>
<reference evidence="4" key="1">
    <citation type="submission" date="2006-10" db="EMBL/GenBank/DDBJ databases">
        <authorList>
            <person name="Amadeo P."/>
            <person name="Zhao Q."/>
            <person name="Wortman J."/>
            <person name="Fraser-Liggett C."/>
            <person name="Carlton J."/>
        </authorList>
    </citation>
    <scope>NUCLEOTIDE SEQUENCE</scope>
    <source>
        <strain evidence="4">G3</strain>
    </source>
</reference>
<feature type="region of interest" description="Disordered" evidence="1">
    <location>
        <begin position="156"/>
        <end position="176"/>
    </location>
</feature>
<dbReference type="InterPro" id="IPR001005">
    <property type="entry name" value="SANT/Myb"/>
</dbReference>
<feature type="region of interest" description="Disordered" evidence="1">
    <location>
        <begin position="1"/>
        <end position="21"/>
    </location>
</feature>
<organism evidence="4 5">
    <name type="scientific">Trichomonas vaginalis (strain ATCC PRA-98 / G3)</name>
    <dbReference type="NCBI Taxonomy" id="412133"/>
    <lineage>
        <taxon>Eukaryota</taxon>
        <taxon>Metamonada</taxon>
        <taxon>Parabasalia</taxon>
        <taxon>Trichomonadida</taxon>
        <taxon>Trichomonadidae</taxon>
        <taxon>Trichomonas</taxon>
    </lineage>
</organism>
<gene>
    <name evidence="4" type="ORF">TVAG_381370</name>
</gene>
<proteinExistence type="predicted"/>
<sequence>MKTFHSDESSESPLYDVDDEDPKRHCLFTKEDDEKLKSIIEKYYQNDLRKINWSFVSFQMSNKNKRQCKDRYVNYLRDGINCDKFSPEENYLLRCKVDEIGHKWRMISKFFVNRTDIMIKAQYRKLMRRHATIENVRYLSVDKRRKKATRVTGCRTNAKKTESSNVMRKEEQSSPDTNQILDLSAFIDPLMDFEDIEDFAYFYE</sequence>
<dbReference type="VEuPathDB" id="TrichDB:TVAG_381370"/>
<name>A2FKD3_TRIV3</name>
<evidence type="ECO:0000256" key="1">
    <source>
        <dbReference type="SAM" id="MobiDB-lite"/>
    </source>
</evidence>
<evidence type="ECO:0000259" key="2">
    <source>
        <dbReference type="PROSITE" id="PS50090"/>
    </source>
</evidence>
<protein>
    <submittedName>
        <fullName evidence="4">Myb-like DNA-binding domain containing protein</fullName>
    </submittedName>
</protein>
<evidence type="ECO:0000259" key="3">
    <source>
        <dbReference type="PROSITE" id="PS51294"/>
    </source>
</evidence>
<dbReference type="GO" id="GO:0000981">
    <property type="term" value="F:DNA-binding transcription factor activity, RNA polymerase II-specific"/>
    <property type="evidence" value="ECO:0000318"/>
    <property type="project" value="GO_Central"/>
</dbReference>
<dbReference type="eggNOG" id="KOG0048">
    <property type="taxonomic scope" value="Eukaryota"/>
</dbReference>
<dbReference type="SMART" id="SM00717">
    <property type="entry name" value="SANT"/>
    <property type="match status" value="2"/>
</dbReference>
<dbReference type="PANTHER" id="PTHR45614:SF253">
    <property type="entry name" value="CHROMOSOME UNDETERMINED SCAFFOLD_38, WHOLE GENOME SHOTGUN SEQUENCE"/>
    <property type="match status" value="1"/>
</dbReference>
<dbReference type="PROSITE" id="PS50090">
    <property type="entry name" value="MYB_LIKE"/>
    <property type="match status" value="1"/>
</dbReference>
<dbReference type="SMR" id="A2FKD3"/>
<dbReference type="GO" id="GO:0005634">
    <property type="term" value="C:nucleus"/>
    <property type="evidence" value="ECO:0000318"/>
    <property type="project" value="GO_Central"/>
</dbReference>
<keyword evidence="5" id="KW-1185">Reference proteome</keyword>
<reference evidence="4" key="2">
    <citation type="journal article" date="2007" name="Science">
        <title>Draft genome sequence of the sexually transmitted pathogen Trichomonas vaginalis.</title>
        <authorList>
            <person name="Carlton J.M."/>
            <person name="Hirt R.P."/>
            <person name="Silva J.C."/>
            <person name="Delcher A.L."/>
            <person name="Schatz M."/>
            <person name="Zhao Q."/>
            <person name="Wortman J.R."/>
            <person name="Bidwell S.L."/>
            <person name="Alsmark U.C.M."/>
            <person name="Besteiro S."/>
            <person name="Sicheritz-Ponten T."/>
            <person name="Noel C.J."/>
            <person name="Dacks J.B."/>
            <person name="Foster P.G."/>
            <person name="Simillion C."/>
            <person name="Van de Peer Y."/>
            <person name="Miranda-Saavedra D."/>
            <person name="Barton G.J."/>
            <person name="Westrop G.D."/>
            <person name="Mueller S."/>
            <person name="Dessi D."/>
            <person name="Fiori P.L."/>
            <person name="Ren Q."/>
            <person name="Paulsen I."/>
            <person name="Zhang H."/>
            <person name="Bastida-Corcuera F.D."/>
            <person name="Simoes-Barbosa A."/>
            <person name="Brown M.T."/>
            <person name="Hayes R.D."/>
            <person name="Mukherjee M."/>
            <person name="Okumura C.Y."/>
            <person name="Schneider R."/>
            <person name="Smith A.J."/>
            <person name="Vanacova S."/>
            <person name="Villalvazo M."/>
            <person name="Haas B.J."/>
            <person name="Pertea M."/>
            <person name="Feldblyum T.V."/>
            <person name="Utterback T.R."/>
            <person name="Shu C.L."/>
            <person name="Osoegawa K."/>
            <person name="de Jong P.J."/>
            <person name="Hrdy I."/>
            <person name="Horvathova L."/>
            <person name="Zubacova Z."/>
            <person name="Dolezal P."/>
            <person name="Malik S.B."/>
            <person name="Logsdon J.M. Jr."/>
            <person name="Henze K."/>
            <person name="Gupta A."/>
            <person name="Wang C.C."/>
            <person name="Dunne R.L."/>
            <person name="Upcroft J.A."/>
            <person name="Upcroft P."/>
            <person name="White O."/>
            <person name="Salzberg S.L."/>
            <person name="Tang P."/>
            <person name="Chiu C.-H."/>
            <person name="Lee Y.-S."/>
            <person name="Embley T.M."/>
            <person name="Coombs G.H."/>
            <person name="Mottram J.C."/>
            <person name="Tachezy J."/>
            <person name="Fraser-Liggett C.M."/>
            <person name="Johnson P.J."/>
        </authorList>
    </citation>
    <scope>NUCLEOTIDE SEQUENCE [LARGE SCALE GENOMIC DNA]</scope>
    <source>
        <strain evidence="4">G3</strain>
    </source>
</reference>
<dbReference type="EMBL" id="DS113846">
    <property type="protein sequence ID" value="EAX94633.1"/>
    <property type="molecule type" value="Genomic_DNA"/>
</dbReference>
<evidence type="ECO:0000313" key="4">
    <source>
        <dbReference type="EMBL" id="EAX94633.1"/>
    </source>
</evidence>
<dbReference type="Gene3D" id="1.10.10.60">
    <property type="entry name" value="Homeodomain-like"/>
    <property type="match status" value="2"/>
</dbReference>
<dbReference type="AlphaFoldDB" id="A2FKD3"/>
<dbReference type="InterPro" id="IPR017930">
    <property type="entry name" value="Myb_dom"/>
</dbReference>
<feature type="domain" description="Myb-like" evidence="2">
    <location>
        <begin position="28"/>
        <end position="76"/>
    </location>
</feature>
<dbReference type="SUPFAM" id="SSF46689">
    <property type="entry name" value="Homeodomain-like"/>
    <property type="match status" value="1"/>
</dbReference>